<accession>A0A1V9DHG7</accession>
<dbReference type="PANTHER" id="PTHR47504">
    <property type="entry name" value="RIGHT ORIGIN-BINDING PROTEIN"/>
    <property type="match status" value="1"/>
</dbReference>
<keyword evidence="6" id="KW-1185">Reference proteome</keyword>
<dbReference type="PRINTS" id="PR00032">
    <property type="entry name" value="HTHARAC"/>
</dbReference>
<feature type="domain" description="HTH araC/xylS-type" evidence="4">
    <location>
        <begin position="30"/>
        <end position="129"/>
    </location>
</feature>
<dbReference type="Proteomes" id="UP000192769">
    <property type="component" value="Unassembled WGS sequence"/>
</dbReference>
<protein>
    <recommendedName>
        <fullName evidence="4">HTH araC/xylS-type domain-containing protein</fullName>
    </recommendedName>
</protein>
<reference evidence="5 6" key="1">
    <citation type="submission" date="2017-02" db="EMBL/GenBank/DDBJ databases">
        <title>Whole genome shotgun sequence of Pantoea agglomerans strain AS1 isolated from a cycad, Zamia floridana in Central Florida, USA.</title>
        <authorList>
            <person name="Lata P."/>
            <person name="Govindarajan S."/>
            <person name="Qi F."/>
            <person name="Li J.-L."/>
            <person name="Maurya S.K."/>
            <person name="Sahoo M.K."/>
        </authorList>
    </citation>
    <scope>NUCLEOTIDE SEQUENCE [LARGE SCALE GENOMIC DNA]</scope>
    <source>
        <strain evidence="5 6">AS1</strain>
    </source>
</reference>
<keyword evidence="1" id="KW-0805">Transcription regulation</keyword>
<dbReference type="InterPro" id="IPR050959">
    <property type="entry name" value="MarA-like"/>
</dbReference>
<dbReference type="AlphaFoldDB" id="A0A1V9DHG7"/>
<organism evidence="5 6">
    <name type="scientific">Pantoea latae</name>
    <dbReference type="NCBI Taxonomy" id="1964541"/>
    <lineage>
        <taxon>Bacteria</taxon>
        <taxon>Pseudomonadati</taxon>
        <taxon>Pseudomonadota</taxon>
        <taxon>Gammaproteobacteria</taxon>
        <taxon>Enterobacterales</taxon>
        <taxon>Erwiniaceae</taxon>
        <taxon>Pantoea</taxon>
    </lineage>
</organism>
<dbReference type="PANTHER" id="PTHR47504:SF5">
    <property type="entry name" value="RIGHT ORIGIN-BINDING PROTEIN"/>
    <property type="match status" value="1"/>
</dbReference>
<keyword evidence="2" id="KW-0238">DNA-binding</keyword>
<gene>
    <name evidence="5" type="ORF">B2J69_11870</name>
</gene>
<dbReference type="SUPFAM" id="SSF46689">
    <property type="entry name" value="Homeodomain-like"/>
    <property type="match status" value="2"/>
</dbReference>
<dbReference type="Pfam" id="PF12833">
    <property type="entry name" value="HTH_18"/>
    <property type="match status" value="1"/>
</dbReference>
<dbReference type="InterPro" id="IPR018060">
    <property type="entry name" value="HTH_AraC"/>
</dbReference>
<evidence type="ECO:0000259" key="4">
    <source>
        <dbReference type="PROSITE" id="PS01124"/>
    </source>
</evidence>
<evidence type="ECO:0000313" key="6">
    <source>
        <dbReference type="Proteomes" id="UP000192769"/>
    </source>
</evidence>
<dbReference type="Gene3D" id="1.10.10.60">
    <property type="entry name" value="Homeodomain-like"/>
    <property type="match status" value="2"/>
</dbReference>
<name>A0A1V9DHG7_9GAMM</name>
<dbReference type="GO" id="GO:0043565">
    <property type="term" value="F:sequence-specific DNA binding"/>
    <property type="evidence" value="ECO:0007669"/>
    <property type="project" value="InterPro"/>
</dbReference>
<dbReference type="SMART" id="SM00342">
    <property type="entry name" value="HTH_ARAC"/>
    <property type="match status" value="1"/>
</dbReference>
<dbReference type="InterPro" id="IPR020449">
    <property type="entry name" value="Tscrpt_reg_AraC-type_HTH"/>
</dbReference>
<dbReference type="EMBL" id="MWUE01000017">
    <property type="protein sequence ID" value="OQP33243.1"/>
    <property type="molecule type" value="Genomic_DNA"/>
</dbReference>
<evidence type="ECO:0000256" key="1">
    <source>
        <dbReference type="ARBA" id="ARBA00023015"/>
    </source>
</evidence>
<comment type="caution">
    <text evidence="5">The sequence shown here is derived from an EMBL/GenBank/DDBJ whole genome shotgun (WGS) entry which is preliminary data.</text>
</comment>
<evidence type="ECO:0000256" key="3">
    <source>
        <dbReference type="ARBA" id="ARBA00023163"/>
    </source>
</evidence>
<proteinExistence type="predicted"/>
<dbReference type="InterPro" id="IPR018062">
    <property type="entry name" value="HTH_AraC-typ_CS"/>
</dbReference>
<dbReference type="GO" id="GO:0003700">
    <property type="term" value="F:DNA-binding transcription factor activity"/>
    <property type="evidence" value="ECO:0007669"/>
    <property type="project" value="InterPro"/>
</dbReference>
<evidence type="ECO:0000313" key="5">
    <source>
        <dbReference type="EMBL" id="OQP33243.1"/>
    </source>
</evidence>
<evidence type="ECO:0000256" key="2">
    <source>
        <dbReference type="ARBA" id="ARBA00023125"/>
    </source>
</evidence>
<dbReference type="PROSITE" id="PS01124">
    <property type="entry name" value="HTH_ARAC_FAMILY_2"/>
    <property type="match status" value="1"/>
</dbReference>
<dbReference type="InterPro" id="IPR009057">
    <property type="entry name" value="Homeodomain-like_sf"/>
</dbReference>
<dbReference type="PROSITE" id="PS00041">
    <property type="entry name" value="HTH_ARAC_FAMILY_1"/>
    <property type="match status" value="1"/>
</dbReference>
<sequence length="154" mass="17979">MALMGAAMSTVNCAEKRVSTRRDIMDAVINDILPWIEENLFDESLRIKSVTARSGYGHWHFQRLFRQHTGINLATYIRVRRIIRAAFSVAFSDKHIFDIAIENGFSSQQNFSRTFKEYLNLSPIFFRQACSGQEAAFRQLTLDLHRDYAFLFFR</sequence>
<keyword evidence="3" id="KW-0804">Transcription</keyword>